<dbReference type="InterPro" id="IPR042045">
    <property type="entry name" value="EXOC6/Sec15_C_dom1"/>
</dbReference>
<dbReference type="GO" id="GO:0006886">
    <property type="term" value="P:intracellular protein transport"/>
    <property type="evidence" value="ECO:0007669"/>
    <property type="project" value="InterPro"/>
</dbReference>
<dbReference type="Pfam" id="PF20651">
    <property type="entry name" value="EXOC6_Sec15_N"/>
    <property type="match status" value="1"/>
</dbReference>
<dbReference type="OrthoDB" id="10267033at2759"/>
<feature type="domain" description="Exocyst complex component EXOC6/Sec15 N-terminal" evidence="7">
    <location>
        <begin position="51"/>
        <end position="225"/>
    </location>
</feature>
<feature type="domain" description="Exocyst complex subunit EXOC6/Sec15 C-terminal" evidence="6">
    <location>
        <begin position="408"/>
        <end position="731"/>
    </location>
</feature>
<dbReference type="InterPro" id="IPR042044">
    <property type="entry name" value="EXOC6PINT-1/Sec15/Tip20_C_dom2"/>
</dbReference>
<dbReference type="GO" id="GO:0006893">
    <property type="term" value="P:Golgi to plasma membrane transport"/>
    <property type="evidence" value="ECO:0007669"/>
    <property type="project" value="TreeGrafter"/>
</dbReference>
<dbReference type="PANTHER" id="PTHR12702">
    <property type="entry name" value="SEC15"/>
    <property type="match status" value="1"/>
</dbReference>
<dbReference type="RefSeq" id="XP_006692719.1">
    <property type="nucleotide sequence ID" value="XM_006692656.1"/>
</dbReference>
<evidence type="ECO:0000259" key="6">
    <source>
        <dbReference type="Pfam" id="PF04091"/>
    </source>
</evidence>
<dbReference type="InterPro" id="IPR048359">
    <property type="entry name" value="EXOC6_Sec15_N"/>
</dbReference>
<dbReference type="InterPro" id="IPR046361">
    <property type="entry name" value="EXOC6/Sec15_C"/>
</dbReference>
<organism evidence="9">
    <name type="scientific">Chaetomium thermophilum (strain DSM 1495 / CBS 144.50 / IMI 039719)</name>
    <name type="common">Thermochaetoides thermophila</name>
    <dbReference type="NCBI Taxonomy" id="759272"/>
    <lineage>
        <taxon>Eukaryota</taxon>
        <taxon>Fungi</taxon>
        <taxon>Dikarya</taxon>
        <taxon>Ascomycota</taxon>
        <taxon>Pezizomycotina</taxon>
        <taxon>Sordariomycetes</taxon>
        <taxon>Sordariomycetidae</taxon>
        <taxon>Sordariales</taxon>
        <taxon>Chaetomiaceae</taxon>
        <taxon>Thermochaetoides</taxon>
    </lineage>
</organism>
<keyword evidence="3 5" id="KW-0268">Exocytosis</keyword>
<protein>
    <recommendedName>
        <fullName evidence="5">Exocyst complex component SEC15</fullName>
    </recommendedName>
</protein>
<dbReference type="PIRSF" id="PIRSF025007">
    <property type="entry name" value="Sec15"/>
    <property type="match status" value="1"/>
</dbReference>
<sequence>MPRKPQAWDDFDSAVSQIILAPTDSEFLDQLIPVLKDATTSSRIGSLVQSLSQYAEDREADIERIGLTKHEEFLSSVNQLQKVREGTVALTSEILNLNQSIQASTEKLAEQKKALVNTRAVKQNIAEVSSALEESLKILHAVNNAHGLIKKKKYYAALKSLEDLQNEYLLPIIQNKYATQYKLADMIQKSIPASQKAISEAVMSDLNTWLFRIREASQVLGEVSFYLTQERRARQKERANADPRLARFKLNSAVELVFDEDNEFDLLHNEEVQVDFTPLHEALHIHDSLGQVDKFRAEYAATRRQQRDLIMPSSESIFTNGNDDGLKELLENIAGFAIVEKATMQCAPAVRSSFDVEEMWDQMCETAIRIISKSLHEVNDPQLLFAIKEDIALFMQTMEGWGYSPTMINNFQLELFSKYAEVQKRRYTSEFYEIVSTDDYMPMDITTQEDYENVLSLTQFSSERPPEEVTQFVNEFYEFSKENFEHPAAVDETLKKTLDELLTDIVCQTLVDRLNTQYLGQIVQILTNIEHFEIACQHLEQQLVEVRLSTSTGGPINLKATEQFRSHKKTAEKRIFELVNSKIDDLVETSDYDWTATSKPTGTSSYMKTLTQFLENIMSSTLLGLPREIKELIYFDALNHAATKILALPLSPDVKKINPNGVAAMALDVQHLAEFVSKLDNAFMLQQNLEELQQTIALMQSDNHEEFYDISLRNKKYNRVDAMNGPILLEKLVPLVENPGRSAPLANFSSRFGLR</sequence>
<comment type="similarity">
    <text evidence="1 5">Belongs to the SEC15 family.</text>
</comment>
<evidence type="ECO:0000256" key="3">
    <source>
        <dbReference type="ARBA" id="ARBA00022483"/>
    </source>
</evidence>
<dbReference type="eggNOG" id="KOG2176">
    <property type="taxonomic scope" value="Eukaryota"/>
</dbReference>
<evidence type="ECO:0000256" key="2">
    <source>
        <dbReference type="ARBA" id="ARBA00022448"/>
    </source>
</evidence>
<evidence type="ECO:0000256" key="1">
    <source>
        <dbReference type="ARBA" id="ARBA00007944"/>
    </source>
</evidence>
<dbReference type="HOGENOM" id="CLU_009437_2_0_1"/>
<reference evidence="8 9" key="1">
    <citation type="journal article" date="2011" name="Cell">
        <title>Insight into structure and assembly of the nuclear pore complex by utilizing the genome of a eukaryotic thermophile.</title>
        <authorList>
            <person name="Amlacher S."/>
            <person name="Sarges P."/>
            <person name="Flemming D."/>
            <person name="van Noort V."/>
            <person name="Kunze R."/>
            <person name="Devos D.P."/>
            <person name="Arumugam M."/>
            <person name="Bork P."/>
            <person name="Hurt E."/>
        </authorList>
    </citation>
    <scope>NUCLEOTIDE SEQUENCE [LARGE SCALE GENOMIC DNA]</scope>
    <source>
        <strain evidence="9">DSM 1495 / CBS 144.50 / IMI 039719</strain>
    </source>
</reference>
<dbReference type="Pfam" id="PF04091">
    <property type="entry name" value="Sec15_C"/>
    <property type="match status" value="1"/>
</dbReference>
<keyword evidence="4" id="KW-0175">Coiled coil</keyword>
<dbReference type="EMBL" id="GL988041">
    <property type="protein sequence ID" value="EGS20423.1"/>
    <property type="molecule type" value="Genomic_DNA"/>
</dbReference>
<proteinExistence type="inferred from homology"/>
<dbReference type="Proteomes" id="UP000008066">
    <property type="component" value="Unassembled WGS sequence"/>
</dbReference>
<comment type="function">
    <text evidence="5">Component of the exocyst complex involved in the docking of exocytic vesicles with fusion sites on the plasma membrane.</text>
</comment>
<dbReference type="AlphaFoldDB" id="G0S4E5"/>
<evidence type="ECO:0000313" key="9">
    <source>
        <dbReference type="Proteomes" id="UP000008066"/>
    </source>
</evidence>
<dbReference type="GO" id="GO:0000145">
    <property type="term" value="C:exocyst"/>
    <property type="evidence" value="ECO:0007669"/>
    <property type="project" value="UniProtKB-UniRule"/>
</dbReference>
<dbReference type="Gene3D" id="1.20.58.670">
    <property type="entry name" value="Dsl1p vesicle tethering complex, Tip20p subunit, domain D"/>
    <property type="match status" value="1"/>
</dbReference>
<evidence type="ECO:0000313" key="8">
    <source>
        <dbReference type="EMBL" id="EGS20423.1"/>
    </source>
</evidence>
<dbReference type="STRING" id="759272.G0S4E5"/>
<dbReference type="GO" id="GO:0090522">
    <property type="term" value="P:vesicle tethering involved in exocytosis"/>
    <property type="evidence" value="ECO:0007669"/>
    <property type="project" value="UniProtKB-UniRule"/>
</dbReference>
<accession>G0S4E5</accession>
<dbReference type="KEGG" id="cthr:CTHT_0022530"/>
<dbReference type="PANTHER" id="PTHR12702:SF0">
    <property type="entry name" value="EXOCYST COMPLEX COMPONENT 6"/>
    <property type="match status" value="1"/>
</dbReference>
<evidence type="ECO:0000259" key="7">
    <source>
        <dbReference type="Pfam" id="PF20651"/>
    </source>
</evidence>
<gene>
    <name evidence="8" type="ORF">CTHT_0022530</name>
</gene>
<dbReference type="GO" id="GO:0016020">
    <property type="term" value="C:membrane"/>
    <property type="evidence" value="ECO:0007669"/>
    <property type="project" value="TreeGrafter"/>
</dbReference>
<name>G0S4E5_CHATD</name>
<dbReference type="InterPro" id="IPR007225">
    <property type="entry name" value="EXOC6/Sec15"/>
</dbReference>
<dbReference type="GeneID" id="18256291"/>
<evidence type="ECO:0000256" key="4">
    <source>
        <dbReference type="ARBA" id="ARBA00023054"/>
    </source>
</evidence>
<evidence type="ECO:0000256" key="5">
    <source>
        <dbReference type="PIRNR" id="PIRNR025007"/>
    </source>
</evidence>
<keyword evidence="9" id="KW-1185">Reference proteome</keyword>
<dbReference type="Gene3D" id="1.10.357.30">
    <property type="entry name" value="Exocyst complex subunit Sec15 C-terminal domain, N-terminal subdomain"/>
    <property type="match status" value="2"/>
</dbReference>
<dbReference type="OMA" id="FPFHSEQ"/>
<keyword evidence="2 5" id="KW-0813">Transport</keyword>